<name>A0A7U2NQL0_PHANO</name>
<evidence type="ECO:0000313" key="2">
    <source>
        <dbReference type="Proteomes" id="UP000663193"/>
    </source>
</evidence>
<evidence type="ECO:0008006" key="3">
    <source>
        <dbReference type="Google" id="ProtNLM"/>
    </source>
</evidence>
<gene>
    <name evidence="1" type="ORF">JI435_127180</name>
</gene>
<dbReference type="KEGG" id="pno:SNOG_12718"/>
<dbReference type="VEuPathDB" id="FungiDB:JI435_127180"/>
<sequence length="165" mass="18712">MSEAMVPPAGSSLDYLNLHTTALAFIDAQAQDPSQPQRMNFKRIERICTTDYEHSWGHNYAVSMNPRLQGTYSFSHFTKHLEAMLPNLESWETTVTDVLVDEAKMKVMLRVSFWMVPKGSQASVENDLLWMLEMNHEGRKVKKSTEFVDGIAAGRLKEIMMGGKA</sequence>
<dbReference type="AlphaFoldDB" id="A0A7U2NQL0"/>
<dbReference type="RefSeq" id="XP_001802938.1">
    <property type="nucleotide sequence ID" value="XM_001802886.1"/>
</dbReference>
<evidence type="ECO:0000313" key="1">
    <source>
        <dbReference type="EMBL" id="QRD06870.1"/>
    </source>
</evidence>
<reference evidence="2" key="1">
    <citation type="journal article" date="2021" name="BMC Genomics">
        <title>Chromosome-level genome assembly and manually-curated proteome of model necrotroph Parastagonospora nodorum Sn15 reveals a genome-wide trove of candidate effector homologs, and redundancy of virulence-related functions within an accessory chromosome.</title>
        <authorList>
            <person name="Bertazzoni S."/>
            <person name="Jones D.A.B."/>
            <person name="Phan H.T."/>
            <person name="Tan K.-C."/>
            <person name="Hane J.K."/>
        </authorList>
    </citation>
    <scope>NUCLEOTIDE SEQUENCE [LARGE SCALE GENOMIC DNA]</scope>
    <source>
        <strain evidence="2">SN15 / ATCC MYA-4574 / FGSC 10173)</strain>
    </source>
</reference>
<keyword evidence="2" id="KW-1185">Reference proteome</keyword>
<dbReference type="OrthoDB" id="414540at2759"/>
<proteinExistence type="predicted"/>
<accession>A0A7U2NQL0</accession>
<dbReference type="EMBL" id="CP069043">
    <property type="protein sequence ID" value="QRD06870.1"/>
    <property type="molecule type" value="Genomic_DNA"/>
</dbReference>
<organism evidence="1 2">
    <name type="scientific">Phaeosphaeria nodorum (strain SN15 / ATCC MYA-4574 / FGSC 10173)</name>
    <name type="common">Glume blotch fungus</name>
    <name type="synonym">Parastagonospora nodorum</name>
    <dbReference type="NCBI Taxonomy" id="321614"/>
    <lineage>
        <taxon>Eukaryota</taxon>
        <taxon>Fungi</taxon>
        <taxon>Dikarya</taxon>
        <taxon>Ascomycota</taxon>
        <taxon>Pezizomycotina</taxon>
        <taxon>Dothideomycetes</taxon>
        <taxon>Pleosporomycetidae</taxon>
        <taxon>Pleosporales</taxon>
        <taxon>Pleosporineae</taxon>
        <taxon>Phaeosphaeriaceae</taxon>
        <taxon>Parastagonospora</taxon>
    </lineage>
</organism>
<protein>
    <recommendedName>
        <fullName evidence="3">SnoaL-like domain-containing protein</fullName>
    </recommendedName>
</protein>
<dbReference type="Proteomes" id="UP000663193">
    <property type="component" value="Chromosome 21"/>
</dbReference>